<dbReference type="SUPFAM" id="SSF52768">
    <property type="entry name" value="Arginase/deacetylase"/>
    <property type="match status" value="1"/>
</dbReference>
<evidence type="ECO:0000256" key="8">
    <source>
        <dbReference type="RuleBase" id="RU003684"/>
    </source>
</evidence>
<name>A0A559JMC4_9BACL</name>
<proteinExistence type="inferred from homology"/>
<reference evidence="9 10" key="1">
    <citation type="submission" date="2019-07" db="EMBL/GenBank/DDBJ databases">
        <authorList>
            <person name="Kim J."/>
        </authorList>
    </citation>
    <scope>NUCLEOTIDE SEQUENCE [LARGE SCALE GENOMIC DNA]</scope>
    <source>
        <strain evidence="9 10">JC52</strain>
    </source>
</reference>
<keyword evidence="2 8" id="KW-0378">Hydrolase</keyword>
<dbReference type="NCBIfam" id="TIGR01227">
    <property type="entry name" value="hutG"/>
    <property type="match status" value="1"/>
</dbReference>
<dbReference type="PANTHER" id="PTHR11358">
    <property type="entry name" value="ARGINASE/AGMATINASE"/>
    <property type="match status" value="1"/>
</dbReference>
<evidence type="ECO:0000256" key="6">
    <source>
        <dbReference type="PIRSR" id="PIRSR036979-1"/>
    </source>
</evidence>
<dbReference type="PRINTS" id="PR00116">
    <property type="entry name" value="ARGINASE"/>
</dbReference>
<feature type="binding site" evidence="6">
    <location>
        <position position="128"/>
    </location>
    <ligand>
        <name>Mn(2+)</name>
        <dbReference type="ChEBI" id="CHEBI:29035"/>
        <label>1</label>
    </ligand>
</feature>
<keyword evidence="3" id="KW-0369">Histidine metabolism</keyword>
<keyword evidence="1 6" id="KW-0479">Metal-binding</keyword>
<evidence type="ECO:0000313" key="9">
    <source>
        <dbReference type="EMBL" id="TVY01020.1"/>
    </source>
</evidence>
<dbReference type="InterPro" id="IPR006035">
    <property type="entry name" value="Ureohydrolase"/>
</dbReference>
<dbReference type="GO" id="GO:0008783">
    <property type="term" value="F:agmatinase activity"/>
    <property type="evidence" value="ECO:0007669"/>
    <property type="project" value="TreeGrafter"/>
</dbReference>
<protein>
    <recommendedName>
        <fullName evidence="5">Formimidoylglutamase</fullName>
        <ecNumber evidence="5">3.5.3.8</ecNumber>
    </recommendedName>
</protein>
<dbReference type="AlphaFoldDB" id="A0A559JMC4"/>
<dbReference type="Pfam" id="PF00491">
    <property type="entry name" value="Arginase"/>
    <property type="match status" value="1"/>
</dbReference>
<dbReference type="CDD" id="cd09990">
    <property type="entry name" value="Agmatinase-like"/>
    <property type="match status" value="1"/>
</dbReference>
<feature type="binding site" evidence="6">
    <location>
        <position position="247"/>
    </location>
    <ligand>
        <name>Mn(2+)</name>
        <dbReference type="ChEBI" id="CHEBI:29035"/>
        <label>1</label>
    </ligand>
</feature>
<comment type="similarity">
    <text evidence="7 8">Belongs to the arginase family.</text>
</comment>
<dbReference type="GO" id="GO:0033389">
    <property type="term" value="P:putrescine biosynthetic process from arginine, via agmatine"/>
    <property type="evidence" value="ECO:0007669"/>
    <property type="project" value="TreeGrafter"/>
</dbReference>
<dbReference type="PANTHER" id="PTHR11358:SF35">
    <property type="entry name" value="FORMIMIDOYLGLUTAMASE"/>
    <property type="match status" value="1"/>
</dbReference>
<evidence type="ECO:0000256" key="7">
    <source>
        <dbReference type="PROSITE-ProRule" id="PRU00742"/>
    </source>
</evidence>
<keyword evidence="10" id="KW-1185">Reference proteome</keyword>
<dbReference type="OrthoDB" id="9788689at2"/>
<dbReference type="GO" id="GO:0046872">
    <property type="term" value="F:metal ion binding"/>
    <property type="evidence" value="ECO:0007669"/>
    <property type="project" value="UniProtKB-KW"/>
</dbReference>
<sequence length="320" mass="34977">MVQLPYIKSPQEAIFRDRLETKAADWIQPWDGVEALLAALIGIPLSKTSISHSGASFTPAAIRTALRSFTTFSMEYQVDLQHLPVRDLGDIQMHVTDLAECRRRIYEALLSVFTAMPQTVPLIVGGDHSVSFPSVQAFAEAHPGTTIGVIHFDAHHDVRHPQDGGLTNGTPFRSIVESGAVEGRNIAQIGIRGFMNSEAYYNYAVGSGMHVFTSREVRRQGIDSILRQALAAVTQRAELLYVSFDMDVLDQSFAPGCPAIGTGGLDAWDALDALHHLGTLPQVRAIDFVCIDPNVDVRNVTSRLAVQLMLTFLAGVAKRK</sequence>
<keyword evidence="4 6" id="KW-0464">Manganese</keyword>
<feature type="binding site" evidence="6">
    <location>
        <position position="245"/>
    </location>
    <ligand>
        <name>Mn(2+)</name>
        <dbReference type="ChEBI" id="CHEBI:29035"/>
        <label>1</label>
    </ligand>
</feature>
<dbReference type="InterPro" id="IPR020855">
    <property type="entry name" value="Ureohydrolase_Mn_BS"/>
</dbReference>
<gene>
    <name evidence="9" type="primary">hutG</name>
    <name evidence="9" type="ORF">FPZ49_32725</name>
</gene>
<dbReference type="RefSeq" id="WP_144854495.1">
    <property type="nucleotide sequence ID" value="NZ_VNJI01000072.1"/>
</dbReference>
<dbReference type="PROSITE" id="PS51409">
    <property type="entry name" value="ARGINASE_2"/>
    <property type="match status" value="1"/>
</dbReference>
<feature type="binding site" evidence="6">
    <location>
        <position position="157"/>
    </location>
    <ligand>
        <name>Mn(2+)</name>
        <dbReference type="ChEBI" id="CHEBI:29035"/>
        <label>1</label>
    </ligand>
</feature>
<dbReference type="Gene3D" id="3.40.800.10">
    <property type="entry name" value="Ureohydrolase domain"/>
    <property type="match status" value="1"/>
</dbReference>
<dbReference type="GO" id="GO:0019556">
    <property type="term" value="P:L-histidine catabolic process to glutamate and formamide"/>
    <property type="evidence" value="ECO:0007669"/>
    <property type="project" value="UniProtKB-UniRule"/>
</dbReference>
<dbReference type="GO" id="GO:0050415">
    <property type="term" value="F:formimidoylglutamase activity"/>
    <property type="evidence" value="ECO:0007669"/>
    <property type="project" value="UniProtKB-UniRule"/>
</dbReference>
<feature type="binding site" evidence="6">
    <location>
        <position position="153"/>
    </location>
    <ligand>
        <name>Mn(2+)</name>
        <dbReference type="ChEBI" id="CHEBI:29035"/>
        <label>1</label>
    </ligand>
</feature>
<organism evidence="9 10">
    <name type="scientific">Paenibacillus cremeus</name>
    <dbReference type="NCBI Taxonomy" id="2163881"/>
    <lineage>
        <taxon>Bacteria</taxon>
        <taxon>Bacillati</taxon>
        <taxon>Bacillota</taxon>
        <taxon>Bacilli</taxon>
        <taxon>Bacillales</taxon>
        <taxon>Paenibacillaceae</taxon>
        <taxon>Paenibacillus</taxon>
    </lineage>
</organism>
<dbReference type="InterPro" id="IPR023696">
    <property type="entry name" value="Ureohydrolase_dom_sf"/>
</dbReference>
<feature type="binding site" evidence="6">
    <location>
        <position position="155"/>
    </location>
    <ligand>
        <name>Mn(2+)</name>
        <dbReference type="ChEBI" id="CHEBI:29035"/>
        <label>1</label>
    </ligand>
</feature>
<evidence type="ECO:0000256" key="4">
    <source>
        <dbReference type="ARBA" id="ARBA00023211"/>
    </source>
</evidence>
<accession>A0A559JMC4</accession>
<comment type="cofactor">
    <cofactor evidence="6">
        <name>Mn(2+)</name>
        <dbReference type="ChEBI" id="CHEBI:29035"/>
    </cofactor>
    <text evidence="6">Binds 2 manganese ions per subunit.</text>
</comment>
<comment type="caution">
    <text evidence="9">The sequence shown here is derived from an EMBL/GenBank/DDBJ whole genome shotgun (WGS) entry which is preliminary data.</text>
</comment>
<dbReference type="InterPro" id="IPR005923">
    <property type="entry name" value="HutG"/>
</dbReference>
<dbReference type="EMBL" id="VNJI01000072">
    <property type="protein sequence ID" value="TVY01020.1"/>
    <property type="molecule type" value="Genomic_DNA"/>
</dbReference>
<dbReference type="PROSITE" id="PS01053">
    <property type="entry name" value="ARGINASE_1"/>
    <property type="match status" value="1"/>
</dbReference>
<dbReference type="Proteomes" id="UP000317036">
    <property type="component" value="Unassembled WGS sequence"/>
</dbReference>
<dbReference type="PIRSF" id="PIRSF036979">
    <property type="entry name" value="Arginase"/>
    <property type="match status" value="1"/>
</dbReference>
<evidence type="ECO:0000256" key="5">
    <source>
        <dbReference type="NCBIfam" id="TIGR01227"/>
    </source>
</evidence>
<dbReference type="EC" id="3.5.3.8" evidence="5"/>
<evidence type="ECO:0000256" key="3">
    <source>
        <dbReference type="ARBA" id="ARBA00022808"/>
    </source>
</evidence>
<evidence type="ECO:0000256" key="1">
    <source>
        <dbReference type="ARBA" id="ARBA00022723"/>
    </source>
</evidence>
<evidence type="ECO:0000256" key="2">
    <source>
        <dbReference type="ARBA" id="ARBA00022801"/>
    </source>
</evidence>
<evidence type="ECO:0000313" key="10">
    <source>
        <dbReference type="Proteomes" id="UP000317036"/>
    </source>
</evidence>